<dbReference type="Pfam" id="PF05425">
    <property type="entry name" value="CopD"/>
    <property type="match status" value="1"/>
</dbReference>
<feature type="transmembrane region" description="Helical" evidence="6">
    <location>
        <begin position="154"/>
        <end position="175"/>
    </location>
</feature>
<keyword evidence="4 6" id="KW-1133">Transmembrane helix</keyword>
<protein>
    <recommendedName>
        <fullName evidence="7">Copper resistance protein D domain-containing protein</fullName>
    </recommendedName>
</protein>
<name>A0ABQ3V9S4_9CHLR</name>
<evidence type="ECO:0000256" key="5">
    <source>
        <dbReference type="ARBA" id="ARBA00023136"/>
    </source>
</evidence>
<evidence type="ECO:0000256" key="1">
    <source>
        <dbReference type="ARBA" id="ARBA00004651"/>
    </source>
</evidence>
<keyword evidence="2" id="KW-1003">Cell membrane</keyword>
<dbReference type="EMBL" id="BNJJ01000002">
    <property type="protein sequence ID" value="GHO82558.1"/>
    <property type="molecule type" value="Genomic_DNA"/>
</dbReference>
<comment type="caution">
    <text evidence="8">The sequence shown here is derived from an EMBL/GenBank/DDBJ whole genome shotgun (WGS) entry which is preliminary data.</text>
</comment>
<sequence length="232" mass="25213">MLSGHFGLWWLVRMLLLGLSLLLLLSGRLVRQRTGSSNRWLAWVVLCFGLTVLIAQALSSHAAAQASDKVTVAVLADWLHLVAASLWVGGMLAIMLSYVPVLSRAPLAERASSFVTLLPYYSPWALVGVVLMAVTGPLSATFQLTSWAQLLSTAYGNVLLLKILLVAGMLLLSIYQIVVLRPRIRAAASKYDSITARLETMQSSPAPDQGQMQLAEQAKQWKARLAQPTGDC</sequence>
<accession>A0ABQ3V9S4</accession>
<keyword evidence="3 6" id="KW-0812">Transmembrane</keyword>
<gene>
    <name evidence="8" type="ORF">KSZ_05640</name>
</gene>
<dbReference type="RefSeq" id="WP_201360232.1">
    <property type="nucleotide sequence ID" value="NZ_BNJJ01000002.1"/>
</dbReference>
<feature type="transmembrane region" description="Helical" evidence="6">
    <location>
        <begin position="114"/>
        <end position="134"/>
    </location>
</feature>
<dbReference type="Proteomes" id="UP000635565">
    <property type="component" value="Unassembled WGS sequence"/>
</dbReference>
<evidence type="ECO:0000259" key="7">
    <source>
        <dbReference type="Pfam" id="PF05425"/>
    </source>
</evidence>
<feature type="transmembrane region" description="Helical" evidence="6">
    <location>
        <begin position="78"/>
        <end position="102"/>
    </location>
</feature>
<evidence type="ECO:0000256" key="2">
    <source>
        <dbReference type="ARBA" id="ARBA00022475"/>
    </source>
</evidence>
<organism evidence="8 9">
    <name type="scientific">Dictyobacter formicarum</name>
    <dbReference type="NCBI Taxonomy" id="2778368"/>
    <lineage>
        <taxon>Bacteria</taxon>
        <taxon>Bacillati</taxon>
        <taxon>Chloroflexota</taxon>
        <taxon>Ktedonobacteria</taxon>
        <taxon>Ktedonobacterales</taxon>
        <taxon>Dictyobacteraceae</taxon>
        <taxon>Dictyobacter</taxon>
    </lineage>
</organism>
<proteinExistence type="predicted"/>
<evidence type="ECO:0000313" key="8">
    <source>
        <dbReference type="EMBL" id="GHO82558.1"/>
    </source>
</evidence>
<comment type="subcellular location">
    <subcellularLocation>
        <location evidence="1">Cell membrane</location>
        <topology evidence="1">Multi-pass membrane protein</topology>
    </subcellularLocation>
</comment>
<feature type="transmembrane region" description="Helical" evidence="6">
    <location>
        <begin position="6"/>
        <end position="28"/>
    </location>
</feature>
<feature type="domain" description="Copper resistance protein D" evidence="7">
    <location>
        <begin position="117"/>
        <end position="188"/>
    </location>
</feature>
<evidence type="ECO:0000313" key="9">
    <source>
        <dbReference type="Proteomes" id="UP000635565"/>
    </source>
</evidence>
<feature type="transmembrane region" description="Helical" evidence="6">
    <location>
        <begin position="40"/>
        <end position="58"/>
    </location>
</feature>
<dbReference type="PANTHER" id="PTHR34820">
    <property type="entry name" value="INNER MEMBRANE PROTEIN YEBZ"/>
    <property type="match status" value="1"/>
</dbReference>
<evidence type="ECO:0000256" key="6">
    <source>
        <dbReference type="SAM" id="Phobius"/>
    </source>
</evidence>
<reference evidence="8 9" key="1">
    <citation type="journal article" date="2021" name="Int. J. Syst. Evol. Microbiol.">
        <title>Reticulibacter mediterranei gen. nov., sp. nov., within the new family Reticulibacteraceae fam. nov., and Ktedonospora formicarum gen. nov., sp. nov., Ktedonobacter robiniae sp. nov., Dictyobacter formicarum sp. nov. and Dictyobacter arantiisoli sp. nov., belonging to the class Ktedonobacteria.</title>
        <authorList>
            <person name="Yabe S."/>
            <person name="Zheng Y."/>
            <person name="Wang C.M."/>
            <person name="Sakai Y."/>
            <person name="Abe K."/>
            <person name="Yokota A."/>
            <person name="Donadio S."/>
            <person name="Cavaletti L."/>
            <person name="Monciardini P."/>
        </authorList>
    </citation>
    <scope>NUCLEOTIDE SEQUENCE [LARGE SCALE GENOMIC DNA]</scope>
    <source>
        <strain evidence="8 9">SOSP1-9</strain>
    </source>
</reference>
<dbReference type="PANTHER" id="PTHR34820:SF4">
    <property type="entry name" value="INNER MEMBRANE PROTEIN YEBZ"/>
    <property type="match status" value="1"/>
</dbReference>
<dbReference type="InterPro" id="IPR008457">
    <property type="entry name" value="Cu-R_CopD_dom"/>
</dbReference>
<keyword evidence="5 6" id="KW-0472">Membrane</keyword>
<keyword evidence="9" id="KW-1185">Reference proteome</keyword>
<evidence type="ECO:0000256" key="4">
    <source>
        <dbReference type="ARBA" id="ARBA00022989"/>
    </source>
</evidence>
<evidence type="ECO:0000256" key="3">
    <source>
        <dbReference type="ARBA" id="ARBA00022692"/>
    </source>
</evidence>
<dbReference type="InterPro" id="IPR032694">
    <property type="entry name" value="CopC/D"/>
</dbReference>